<dbReference type="Proteomes" id="UP000596742">
    <property type="component" value="Unassembled WGS sequence"/>
</dbReference>
<dbReference type="OrthoDB" id="6153675at2759"/>
<evidence type="ECO:0000256" key="3">
    <source>
        <dbReference type="SAM" id="MobiDB-lite"/>
    </source>
</evidence>
<dbReference type="InterPro" id="IPR003599">
    <property type="entry name" value="Ig_sub"/>
</dbReference>
<evidence type="ECO:0000313" key="7">
    <source>
        <dbReference type="Proteomes" id="UP000596742"/>
    </source>
</evidence>
<dbReference type="SMART" id="SM00603">
    <property type="entry name" value="LCCL"/>
    <property type="match status" value="1"/>
</dbReference>
<dbReference type="InterPro" id="IPR013098">
    <property type="entry name" value="Ig_I-set"/>
</dbReference>
<keyword evidence="7" id="KW-1185">Reference proteome</keyword>
<dbReference type="Pfam" id="PF07679">
    <property type="entry name" value="I-set"/>
    <property type="match status" value="1"/>
</dbReference>
<feature type="domain" description="Ig-like" evidence="5">
    <location>
        <begin position="165"/>
        <end position="246"/>
    </location>
</feature>
<dbReference type="Pfam" id="PF03815">
    <property type="entry name" value="LCCL"/>
    <property type="match status" value="1"/>
</dbReference>
<proteinExistence type="predicted"/>
<dbReference type="InterPro" id="IPR036179">
    <property type="entry name" value="Ig-like_dom_sf"/>
</dbReference>
<comment type="caution">
    <text evidence="6">The sequence shown here is derived from an EMBL/GenBank/DDBJ whole genome shotgun (WGS) entry which is preliminary data.</text>
</comment>
<evidence type="ECO:0000256" key="4">
    <source>
        <dbReference type="SAM" id="Phobius"/>
    </source>
</evidence>
<evidence type="ECO:0000259" key="5">
    <source>
        <dbReference type="PROSITE" id="PS50835"/>
    </source>
</evidence>
<feature type="region of interest" description="Disordered" evidence="3">
    <location>
        <begin position="108"/>
        <end position="127"/>
    </location>
</feature>
<keyword evidence="1" id="KW-0677">Repeat</keyword>
<accession>A0A8B6DX64</accession>
<dbReference type="GO" id="GO:0098609">
    <property type="term" value="P:cell-cell adhesion"/>
    <property type="evidence" value="ECO:0007669"/>
    <property type="project" value="TreeGrafter"/>
</dbReference>
<dbReference type="InterPro" id="IPR013783">
    <property type="entry name" value="Ig-like_fold"/>
</dbReference>
<feature type="domain" description="Ig-like" evidence="5">
    <location>
        <begin position="432"/>
        <end position="521"/>
    </location>
</feature>
<feature type="domain" description="Ig-like" evidence="5">
    <location>
        <begin position="343"/>
        <end position="428"/>
    </location>
</feature>
<dbReference type="Pfam" id="PF00047">
    <property type="entry name" value="ig"/>
    <property type="match status" value="1"/>
</dbReference>
<keyword evidence="4" id="KW-0812">Transmembrane</keyword>
<dbReference type="CDD" id="cd00096">
    <property type="entry name" value="Ig"/>
    <property type="match status" value="2"/>
</dbReference>
<dbReference type="InterPro" id="IPR004043">
    <property type="entry name" value="LCCL"/>
</dbReference>
<keyword evidence="4" id="KW-0472">Membrane</keyword>
<dbReference type="Pfam" id="PF13927">
    <property type="entry name" value="Ig_3"/>
    <property type="match status" value="1"/>
</dbReference>
<dbReference type="Gene3D" id="2.60.40.10">
    <property type="entry name" value="Immunoglobulins"/>
    <property type="match status" value="4"/>
</dbReference>
<dbReference type="SMART" id="SM00408">
    <property type="entry name" value="IGc2"/>
    <property type="match status" value="4"/>
</dbReference>
<dbReference type="InterPro" id="IPR036609">
    <property type="entry name" value="LCCL_sf"/>
</dbReference>
<dbReference type="PANTHER" id="PTHR44170">
    <property type="entry name" value="PROTEIN SIDEKICK"/>
    <property type="match status" value="1"/>
</dbReference>
<evidence type="ECO:0000256" key="1">
    <source>
        <dbReference type="ARBA" id="ARBA00022737"/>
    </source>
</evidence>
<evidence type="ECO:0000256" key="2">
    <source>
        <dbReference type="ARBA" id="ARBA00023157"/>
    </source>
</evidence>
<sequence>MKDRTGDTSSNKCVNVCTFFTFIIVVTTFGTFSILQWKEIIKLNERISRLEFGRLVTVQKRNQDKLTPSENNFNDVLYEKLMKEISEKQKDLLRKYCSNSSKICLPGATGPKGEKGSKGDPGLSGGCGSKHRIVQRDLQGLLGTQFNDVADTCCNHLAKPMLTGPAVVVVPANKGGDVILPCKPTGLPPAQITWSPAVDPKHQGRYIQTVDGLLVRSTEFTDSTTFTCQATNIFGTVNKKFNLIVTDPIKINITPSQSQLNANQKEDLTCSFSGVPPPQVKWYHVTYNGLREVITSGVTTGAQQSVLHLDSVGALSAGQYICEVANGFENKSVSSSLNVISKPVIIGGPNNHLVNIGTTLTLYCDNIANPPASVSWNFPKTGSIPPKTARINSDGSVTLFHVDAFSEGDYTCTATNSVGSTTASGRLSINVPFTVTASPHNRPLVSGESFLQLTCDSSGGGQTQFSWTKTNSPPLSGNPGKYLLVGDGLIVTSVDLATDTGVYVCNGTNGNKQGSDKVVLYKDMGQLNCSTTFNDCGVGISGACGGTCPGSCTSGNIYGYFRYTLSSLVCLAGKHAGAVNNNKVIWTVEPTTDTFEAKLSNGIQSKSFGLDIQEAVFWTQQQTGVPSPLG</sequence>
<dbReference type="InterPro" id="IPR013151">
    <property type="entry name" value="Immunoglobulin_dom"/>
</dbReference>
<evidence type="ECO:0000313" key="6">
    <source>
        <dbReference type="EMBL" id="VDI26557.1"/>
    </source>
</evidence>
<dbReference type="Gene3D" id="2.170.130.20">
    <property type="entry name" value="LCCL-like domain"/>
    <property type="match status" value="1"/>
</dbReference>
<dbReference type="EMBL" id="UYJE01004259">
    <property type="protein sequence ID" value="VDI26557.1"/>
    <property type="molecule type" value="Genomic_DNA"/>
</dbReference>
<keyword evidence="2" id="KW-1015">Disulfide bond</keyword>
<feature type="transmembrane region" description="Helical" evidence="4">
    <location>
        <begin position="12"/>
        <end position="37"/>
    </location>
</feature>
<dbReference type="PROSITE" id="PS50835">
    <property type="entry name" value="IG_LIKE"/>
    <property type="match status" value="4"/>
</dbReference>
<reference evidence="6" key="1">
    <citation type="submission" date="2018-11" db="EMBL/GenBank/DDBJ databases">
        <authorList>
            <person name="Alioto T."/>
            <person name="Alioto T."/>
        </authorList>
    </citation>
    <scope>NUCLEOTIDE SEQUENCE</scope>
</reference>
<dbReference type="SUPFAM" id="SSF48726">
    <property type="entry name" value="Immunoglobulin"/>
    <property type="match status" value="4"/>
</dbReference>
<dbReference type="SUPFAM" id="SSF69848">
    <property type="entry name" value="LCCL domain"/>
    <property type="match status" value="1"/>
</dbReference>
<keyword evidence="4" id="KW-1133">Transmembrane helix</keyword>
<dbReference type="PANTHER" id="PTHR44170:SF6">
    <property type="entry name" value="CONTACTIN"/>
    <property type="match status" value="1"/>
</dbReference>
<dbReference type="AlphaFoldDB" id="A0A8B6DX64"/>
<protein>
    <recommendedName>
        <fullName evidence="5">Ig-like domain-containing protein</fullName>
    </recommendedName>
</protein>
<feature type="domain" description="Ig-like" evidence="5">
    <location>
        <begin position="248"/>
        <end position="338"/>
    </location>
</feature>
<dbReference type="SMART" id="SM00409">
    <property type="entry name" value="IG"/>
    <property type="match status" value="4"/>
</dbReference>
<gene>
    <name evidence="6" type="ORF">MGAL_10B058392</name>
</gene>
<dbReference type="InterPro" id="IPR003598">
    <property type="entry name" value="Ig_sub2"/>
</dbReference>
<dbReference type="GO" id="GO:0016020">
    <property type="term" value="C:membrane"/>
    <property type="evidence" value="ECO:0007669"/>
    <property type="project" value="UniProtKB-SubCell"/>
</dbReference>
<organism evidence="6 7">
    <name type="scientific">Mytilus galloprovincialis</name>
    <name type="common">Mediterranean mussel</name>
    <dbReference type="NCBI Taxonomy" id="29158"/>
    <lineage>
        <taxon>Eukaryota</taxon>
        <taxon>Metazoa</taxon>
        <taxon>Spiralia</taxon>
        <taxon>Lophotrochozoa</taxon>
        <taxon>Mollusca</taxon>
        <taxon>Bivalvia</taxon>
        <taxon>Autobranchia</taxon>
        <taxon>Pteriomorphia</taxon>
        <taxon>Mytilida</taxon>
        <taxon>Mytiloidea</taxon>
        <taxon>Mytilidae</taxon>
        <taxon>Mytilinae</taxon>
        <taxon>Mytilus</taxon>
    </lineage>
</organism>
<dbReference type="InterPro" id="IPR007110">
    <property type="entry name" value="Ig-like_dom"/>
</dbReference>
<name>A0A8B6DX64_MYTGA</name>